<sequence length="134" mass="15264">MKQEVISYLFFGVLTTLVNFISYIVLTDIFAFHYTAATVIAWIAAVLFAYITNKIYVFKTKGNILKELGAFVFFRILSLGLDLGLMILLVSVLHINDLYSKVIVNIIVVILNYLISKFMIFQKKEPSNYGGLHE</sequence>
<accession>A0ABR8SI92</accession>
<dbReference type="PANTHER" id="PTHR38459">
    <property type="entry name" value="PROPHAGE BACTOPRENOL-LINKED GLUCOSE TRANSLOCASE HOMOLOG"/>
    <property type="match status" value="1"/>
</dbReference>
<comment type="subcellular location">
    <subcellularLocation>
        <location evidence="1">Membrane</location>
        <topology evidence="1">Multi-pass membrane protein</topology>
    </subcellularLocation>
</comment>
<evidence type="ECO:0000256" key="1">
    <source>
        <dbReference type="ARBA" id="ARBA00004141"/>
    </source>
</evidence>
<feature type="domain" description="GtrA/DPMS transmembrane" evidence="7">
    <location>
        <begin position="8"/>
        <end position="121"/>
    </location>
</feature>
<feature type="transmembrane region" description="Helical" evidence="6">
    <location>
        <begin position="7"/>
        <end position="26"/>
    </location>
</feature>
<evidence type="ECO:0000256" key="4">
    <source>
        <dbReference type="ARBA" id="ARBA00022989"/>
    </source>
</evidence>
<reference evidence="8 9" key="1">
    <citation type="submission" date="2020-08" db="EMBL/GenBank/DDBJ databases">
        <title>A Genomic Blueprint of the Chicken Gut Microbiome.</title>
        <authorList>
            <person name="Gilroy R."/>
            <person name="Ravi A."/>
            <person name="Getino M."/>
            <person name="Pursley I."/>
            <person name="Horton D.L."/>
            <person name="Alikhan N.-F."/>
            <person name="Baker D."/>
            <person name="Gharbi K."/>
            <person name="Hall N."/>
            <person name="Watson M."/>
            <person name="Adriaenssens E.M."/>
            <person name="Foster-Nyarko E."/>
            <person name="Jarju S."/>
            <person name="Secka A."/>
            <person name="Antonio M."/>
            <person name="Oren A."/>
            <person name="Chaudhuri R."/>
            <person name="La Ragione R.M."/>
            <person name="Hildebrand F."/>
            <person name="Pallen M.J."/>
        </authorList>
    </citation>
    <scope>NUCLEOTIDE SEQUENCE [LARGE SCALE GENOMIC DNA]</scope>
    <source>
        <strain evidence="8 9">Sa2CUA10</strain>
    </source>
</reference>
<organism evidence="8 9">
    <name type="scientific">Fictibacillus norfolkensis</name>
    <dbReference type="NCBI Taxonomy" id="2762233"/>
    <lineage>
        <taxon>Bacteria</taxon>
        <taxon>Bacillati</taxon>
        <taxon>Bacillota</taxon>
        <taxon>Bacilli</taxon>
        <taxon>Bacillales</taxon>
        <taxon>Fictibacillaceae</taxon>
        <taxon>Fictibacillus</taxon>
    </lineage>
</organism>
<dbReference type="RefSeq" id="WP_191752579.1">
    <property type="nucleotide sequence ID" value="NZ_JACSQM010000001.1"/>
</dbReference>
<evidence type="ECO:0000256" key="5">
    <source>
        <dbReference type="ARBA" id="ARBA00023136"/>
    </source>
</evidence>
<feature type="transmembrane region" description="Helical" evidence="6">
    <location>
        <begin position="72"/>
        <end position="92"/>
    </location>
</feature>
<evidence type="ECO:0000256" key="3">
    <source>
        <dbReference type="ARBA" id="ARBA00022692"/>
    </source>
</evidence>
<evidence type="ECO:0000313" key="9">
    <source>
        <dbReference type="Proteomes" id="UP000603641"/>
    </source>
</evidence>
<evidence type="ECO:0000256" key="6">
    <source>
        <dbReference type="SAM" id="Phobius"/>
    </source>
</evidence>
<dbReference type="PANTHER" id="PTHR38459:SF5">
    <property type="entry name" value="CELL WALL TEICHOIC ACID GLYCOSYLATION PROTEIN GTCA"/>
    <property type="match status" value="1"/>
</dbReference>
<feature type="transmembrane region" description="Helical" evidence="6">
    <location>
        <begin position="32"/>
        <end position="51"/>
    </location>
</feature>
<proteinExistence type="inferred from homology"/>
<keyword evidence="5 6" id="KW-0472">Membrane</keyword>
<feature type="transmembrane region" description="Helical" evidence="6">
    <location>
        <begin position="98"/>
        <end position="115"/>
    </location>
</feature>
<evidence type="ECO:0000256" key="2">
    <source>
        <dbReference type="ARBA" id="ARBA00009399"/>
    </source>
</evidence>
<keyword evidence="3 6" id="KW-0812">Transmembrane</keyword>
<protein>
    <submittedName>
        <fullName evidence="8">GtrA family protein</fullName>
    </submittedName>
</protein>
<keyword evidence="4 6" id="KW-1133">Transmembrane helix</keyword>
<name>A0ABR8SI92_9BACL</name>
<comment type="caution">
    <text evidence="8">The sequence shown here is derived from an EMBL/GenBank/DDBJ whole genome shotgun (WGS) entry which is preliminary data.</text>
</comment>
<gene>
    <name evidence="8" type="ORF">H9648_03920</name>
</gene>
<dbReference type="Proteomes" id="UP000603641">
    <property type="component" value="Unassembled WGS sequence"/>
</dbReference>
<comment type="similarity">
    <text evidence="2">Belongs to the GtrA family.</text>
</comment>
<dbReference type="InterPro" id="IPR051401">
    <property type="entry name" value="GtrA_CellWall_Glycosyl"/>
</dbReference>
<dbReference type="InterPro" id="IPR007267">
    <property type="entry name" value="GtrA_DPMS_TM"/>
</dbReference>
<keyword evidence="9" id="KW-1185">Reference proteome</keyword>
<evidence type="ECO:0000313" key="8">
    <source>
        <dbReference type="EMBL" id="MBD7963192.1"/>
    </source>
</evidence>
<evidence type="ECO:0000259" key="7">
    <source>
        <dbReference type="Pfam" id="PF04138"/>
    </source>
</evidence>
<dbReference type="EMBL" id="JACSQM010000001">
    <property type="protein sequence ID" value="MBD7963192.1"/>
    <property type="molecule type" value="Genomic_DNA"/>
</dbReference>
<dbReference type="Pfam" id="PF04138">
    <property type="entry name" value="GtrA_DPMS_TM"/>
    <property type="match status" value="1"/>
</dbReference>